<feature type="transmembrane region" description="Helical" evidence="8">
    <location>
        <begin position="342"/>
        <end position="369"/>
    </location>
</feature>
<dbReference type="PANTHER" id="PTHR30572:SF4">
    <property type="entry name" value="ABC TRANSPORTER PERMEASE YTRF"/>
    <property type="match status" value="1"/>
</dbReference>
<protein>
    <recommendedName>
        <fullName evidence="9">ABC3 transporter permease C-terminal domain-containing protein</fullName>
    </recommendedName>
</protein>
<dbReference type="InterPro" id="IPR003838">
    <property type="entry name" value="ABC3_permease_C"/>
</dbReference>
<organism evidence="10 11">
    <name type="scientific">Microbacterium sorbitolivorans</name>
    <dbReference type="NCBI Taxonomy" id="1867410"/>
    <lineage>
        <taxon>Bacteria</taxon>
        <taxon>Bacillati</taxon>
        <taxon>Actinomycetota</taxon>
        <taxon>Actinomycetes</taxon>
        <taxon>Micrococcales</taxon>
        <taxon>Microbacteriaceae</taxon>
        <taxon>Microbacterium</taxon>
    </lineage>
</organism>
<evidence type="ECO:0000256" key="6">
    <source>
        <dbReference type="ARBA" id="ARBA00038076"/>
    </source>
</evidence>
<evidence type="ECO:0000259" key="9">
    <source>
        <dbReference type="Pfam" id="PF02687"/>
    </source>
</evidence>
<accession>A0A367XUB4</accession>
<feature type="transmembrane region" description="Helical" evidence="8">
    <location>
        <begin position="293"/>
        <end position="321"/>
    </location>
</feature>
<evidence type="ECO:0000256" key="8">
    <source>
        <dbReference type="SAM" id="Phobius"/>
    </source>
</evidence>
<dbReference type="OrthoDB" id="5089158at2"/>
<comment type="caution">
    <text evidence="10">The sequence shown here is derived from an EMBL/GenBank/DDBJ whole genome shotgun (WGS) entry which is preliminary data.</text>
</comment>
<comment type="subcellular location">
    <subcellularLocation>
        <location evidence="1">Cell membrane</location>
        <topology evidence="1">Multi-pass membrane protein</topology>
    </subcellularLocation>
</comment>
<dbReference type="EMBL" id="QORO01000005">
    <property type="protein sequence ID" value="RCK57208.1"/>
    <property type="molecule type" value="Genomic_DNA"/>
</dbReference>
<evidence type="ECO:0000313" key="11">
    <source>
        <dbReference type="Proteomes" id="UP000253508"/>
    </source>
</evidence>
<feature type="transmembrane region" description="Helical" evidence="8">
    <location>
        <begin position="476"/>
        <end position="504"/>
    </location>
</feature>
<dbReference type="PANTHER" id="PTHR30572">
    <property type="entry name" value="MEMBRANE COMPONENT OF TRANSPORTER-RELATED"/>
    <property type="match status" value="1"/>
</dbReference>
<evidence type="ECO:0000256" key="5">
    <source>
        <dbReference type="ARBA" id="ARBA00023136"/>
    </source>
</evidence>
<feature type="transmembrane region" description="Helical" evidence="8">
    <location>
        <begin position="389"/>
        <end position="411"/>
    </location>
</feature>
<dbReference type="GO" id="GO:0005886">
    <property type="term" value="C:plasma membrane"/>
    <property type="evidence" value="ECO:0007669"/>
    <property type="project" value="UniProtKB-SubCell"/>
</dbReference>
<dbReference type="Pfam" id="PF02687">
    <property type="entry name" value="FtsX"/>
    <property type="match status" value="1"/>
</dbReference>
<feature type="transmembrane region" description="Helical" evidence="8">
    <location>
        <begin position="894"/>
        <end position="919"/>
    </location>
</feature>
<gene>
    <name evidence="10" type="ORF">DTO57_12960</name>
</gene>
<evidence type="ECO:0000256" key="1">
    <source>
        <dbReference type="ARBA" id="ARBA00004651"/>
    </source>
</evidence>
<dbReference type="InterPro" id="IPR050250">
    <property type="entry name" value="Macrolide_Exporter_MacB"/>
</dbReference>
<feature type="transmembrane region" description="Helical" evidence="8">
    <location>
        <begin position="841"/>
        <end position="863"/>
    </location>
</feature>
<evidence type="ECO:0000256" key="7">
    <source>
        <dbReference type="SAM" id="MobiDB-lite"/>
    </source>
</evidence>
<dbReference type="RefSeq" id="WP_114118646.1">
    <property type="nucleotide sequence ID" value="NZ_KZ848476.1"/>
</dbReference>
<keyword evidence="5 8" id="KW-0472">Membrane</keyword>
<sequence>MSGPRVTRSTFPDPRPPEARERRSLVRWRISLKMALRQSLRSWPSSVLVILLVFLPIAGVSAAMVYATSLQPSPQQRVDSELGQADAWVQGQGTTPGYRQYLDQPMQSYVADPDVGDEWIEPPADITTVIDADEFVRIDGATASVETESGFGLFYAVIGSTWDPLLEGRYTLLDGRAPTSPDEMLATPESLKRIGAELGDVVVMKDPAATYTVVGTMSSRLDDNGDGMIFVPEVGGFEVEPFRTTWYVGGWHPSADDVYALNALGVTVFDRELVQNPGDGAAPGFDSSSGTSWAFYSATAASLVFCAYLVMLLAGAAFSVSAKRQQRALAVAASVGASRADVFRIVLFQGTILGLAGGILGSAAGIGLAGLGRAWFGDGSLAYSWGLRVPWWAIVGLAVFATVMGTLSALLPARAATRGDTLAALRGARRPVSVSAARPKVGLALLIAGAAIVVVSAAGLVVTYQADLPDGELTRSIYMIGMIGMIVGPLLLQVGVIIAGHWLLAQAARLLGRFGLGARLAARDAVANPGRSVPSFGAIAACAFLATASIGGVATLMNMDAAGATQVAPYGSVVASVGGSPVAESGIEDPLVVEAELRELAASAAKALRDAGSEATAVTSAPVWDRYSEGDDGNPVLNPDAEIAAPEPILPQQCAENPDEPCLLSFYSRSGGGENRFVVVAPNDLETAIGAPISAEQEAAFDAGAAVVEDPQWLTSDGDVVVNWWRNGDLDGDQTGSMFNVTDVADQPAPASTKTLDGILVESPTLFSDDRQVYIAPSTARALGFATVPTYVIGEGSAITTAKLDALSAWAESEALSMSSDTTDFSLSTWRSDPPAAPAPWLWLILGGVTVLVIAASAVSLGLSRVERRPDDATLTAVGAAPGVRRAVGSWQALVIAGYGCIVGTVAGLLPVLGVVYILDGTGQEGLALADVPWLWYGLLALALPLAVALVSWLVPPRAPDLTRRTAIA</sequence>
<dbReference type="AlphaFoldDB" id="A0A367XUB4"/>
<keyword evidence="3 8" id="KW-0812">Transmembrane</keyword>
<reference evidence="10 11" key="1">
    <citation type="submission" date="2018-07" db="EMBL/GenBank/DDBJ databases">
        <title>Microbacterium endoborsara sp. nov., a novel actinobacterium isolated from Borszczowia aralocaspica.</title>
        <authorList>
            <person name="An D."/>
        </authorList>
    </citation>
    <scope>NUCLEOTIDE SEQUENCE [LARGE SCALE GENOMIC DNA]</scope>
    <source>
        <strain evidence="10 11">C1.15228</strain>
    </source>
</reference>
<evidence type="ECO:0000256" key="3">
    <source>
        <dbReference type="ARBA" id="ARBA00022692"/>
    </source>
</evidence>
<keyword evidence="2" id="KW-1003">Cell membrane</keyword>
<feature type="transmembrane region" description="Helical" evidence="8">
    <location>
        <begin position="536"/>
        <end position="557"/>
    </location>
</feature>
<evidence type="ECO:0000313" key="10">
    <source>
        <dbReference type="EMBL" id="RCK57208.1"/>
    </source>
</evidence>
<name>A0A367XUB4_9MICO</name>
<evidence type="ECO:0000256" key="4">
    <source>
        <dbReference type="ARBA" id="ARBA00022989"/>
    </source>
</evidence>
<evidence type="ECO:0000256" key="2">
    <source>
        <dbReference type="ARBA" id="ARBA00022475"/>
    </source>
</evidence>
<keyword evidence="4 8" id="KW-1133">Transmembrane helix</keyword>
<keyword evidence="11" id="KW-1185">Reference proteome</keyword>
<proteinExistence type="inferred from homology"/>
<dbReference type="GO" id="GO:0022857">
    <property type="term" value="F:transmembrane transporter activity"/>
    <property type="evidence" value="ECO:0007669"/>
    <property type="project" value="TreeGrafter"/>
</dbReference>
<feature type="region of interest" description="Disordered" evidence="7">
    <location>
        <begin position="1"/>
        <end position="20"/>
    </location>
</feature>
<dbReference type="Proteomes" id="UP000253508">
    <property type="component" value="Unassembled WGS sequence"/>
</dbReference>
<feature type="domain" description="ABC3 transporter permease C-terminal" evidence="9">
    <location>
        <begin position="303"/>
        <end position="418"/>
    </location>
</feature>
<feature type="transmembrane region" description="Helical" evidence="8">
    <location>
        <begin position="443"/>
        <end position="464"/>
    </location>
</feature>
<comment type="similarity">
    <text evidence="6">Belongs to the ABC-4 integral membrane protein family.</text>
</comment>
<feature type="transmembrane region" description="Helical" evidence="8">
    <location>
        <begin position="934"/>
        <end position="955"/>
    </location>
</feature>